<proteinExistence type="predicted"/>
<comment type="subcellular location">
    <subcellularLocation>
        <location evidence="1">Nucleus</location>
    </subcellularLocation>
</comment>
<protein>
    <submittedName>
        <fullName evidence="4">Suppressor of mec-8 and unc-52 protein-like protein 2</fullName>
    </submittedName>
</protein>
<dbReference type="InterPro" id="IPR039896">
    <property type="entry name" value="Red-like"/>
</dbReference>
<sequence length="116" mass="13593">MWNKLIDLLIFLGIFVGNLFGHVNRVRMNNSVSSVNRRSKDDQPLSFRTATAKSVYQWIVKPQTVIKSNEMFLPGRMAFVYNMIMVAPELKLNESLFYRKEERSDYKHMLLMKSTA</sequence>
<dbReference type="AlphaFoldDB" id="A0ABD1WLP4"/>
<dbReference type="Pfam" id="PF07808">
    <property type="entry name" value="RED_N"/>
    <property type="match status" value="1"/>
</dbReference>
<evidence type="ECO:0000313" key="5">
    <source>
        <dbReference type="Proteomes" id="UP001604277"/>
    </source>
</evidence>
<organism evidence="4 5">
    <name type="scientific">Forsythia ovata</name>
    <dbReference type="NCBI Taxonomy" id="205694"/>
    <lineage>
        <taxon>Eukaryota</taxon>
        <taxon>Viridiplantae</taxon>
        <taxon>Streptophyta</taxon>
        <taxon>Embryophyta</taxon>
        <taxon>Tracheophyta</taxon>
        <taxon>Spermatophyta</taxon>
        <taxon>Magnoliopsida</taxon>
        <taxon>eudicotyledons</taxon>
        <taxon>Gunneridae</taxon>
        <taxon>Pentapetalae</taxon>
        <taxon>asterids</taxon>
        <taxon>lamiids</taxon>
        <taxon>Lamiales</taxon>
        <taxon>Oleaceae</taxon>
        <taxon>Forsythieae</taxon>
        <taxon>Forsythia</taxon>
    </lineage>
</organism>
<reference evidence="5" key="1">
    <citation type="submission" date="2024-07" db="EMBL/GenBank/DDBJ databases">
        <title>Two chromosome-level genome assemblies of Korean endemic species Abeliophyllum distichum and Forsythia ovata (Oleaceae).</title>
        <authorList>
            <person name="Jang H."/>
        </authorList>
    </citation>
    <scope>NUCLEOTIDE SEQUENCE [LARGE SCALE GENOMIC DNA]</scope>
</reference>
<feature type="domain" description="RED-like N-terminal" evidence="3">
    <location>
        <begin position="34"/>
        <end position="83"/>
    </location>
</feature>
<keyword evidence="2" id="KW-0539">Nucleus</keyword>
<dbReference type="Proteomes" id="UP001604277">
    <property type="component" value="Unassembled WGS sequence"/>
</dbReference>
<comment type="caution">
    <text evidence="4">The sequence shown here is derived from an EMBL/GenBank/DDBJ whole genome shotgun (WGS) entry which is preliminary data.</text>
</comment>
<evidence type="ECO:0000256" key="1">
    <source>
        <dbReference type="ARBA" id="ARBA00004123"/>
    </source>
</evidence>
<dbReference type="PANTHER" id="PTHR12765">
    <property type="entry name" value="RED PROTEIN IK FACTOR CYTOKINE IK"/>
    <property type="match status" value="1"/>
</dbReference>
<evidence type="ECO:0000259" key="3">
    <source>
        <dbReference type="Pfam" id="PF07808"/>
    </source>
</evidence>
<evidence type="ECO:0000256" key="2">
    <source>
        <dbReference type="ARBA" id="ARBA00023242"/>
    </source>
</evidence>
<accession>A0ABD1WLP4</accession>
<dbReference type="EMBL" id="JBFOLJ010000003">
    <property type="protein sequence ID" value="KAL2550472.1"/>
    <property type="molecule type" value="Genomic_DNA"/>
</dbReference>
<dbReference type="GO" id="GO:0005634">
    <property type="term" value="C:nucleus"/>
    <property type="evidence" value="ECO:0007669"/>
    <property type="project" value="UniProtKB-SubCell"/>
</dbReference>
<keyword evidence="5" id="KW-1185">Reference proteome</keyword>
<name>A0ABD1WLP4_9LAMI</name>
<dbReference type="InterPro" id="IPR012916">
    <property type="entry name" value="RED_N"/>
</dbReference>
<evidence type="ECO:0000313" key="4">
    <source>
        <dbReference type="EMBL" id="KAL2550472.1"/>
    </source>
</evidence>
<gene>
    <name evidence="4" type="ORF">Fot_12002</name>
</gene>